<proteinExistence type="inferred from homology"/>
<dbReference type="PANTHER" id="PTHR39330:SF1">
    <property type="entry name" value="ETHANOLAMINE AMMONIA-LYASE SMALL SUBUNIT"/>
    <property type="match status" value="1"/>
</dbReference>
<comment type="pathway">
    <text evidence="5">Amine and polyamine degradation; ethanolamine degradation.</text>
</comment>
<comment type="similarity">
    <text evidence="5">Belongs to the EutC family.</text>
</comment>
<name>A0A6I5A6B8_9BACI</name>
<keyword evidence="3 5" id="KW-0170">Cobalt</keyword>
<dbReference type="Proteomes" id="UP000468638">
    <property type="component" value="Unassembled WGS sequence"/>
</dbReference>
<dbReference type="PANTHER" id="PTHR39330">
    <property type="entry name" value="ETHANOLAMINE AMMONIA-LYASE LIGHT CHAIN"/>
    <property type="match status" value="1"/>
</dbReference>
<evidence type="ECO:0000313" key="6">
    <source>
        <dbReference type="EMBL" id="MYL35772.1"/>
    </source>
</evidence>
<evidence type="ECO:0000256" key="2">
    <source>
        <dbReference type="ARBA" id="ARBA00023239"/>
    </source>
</evidence>
<accession>A0A6I5A6B8</accession>
<evidence type="ECO:0000256" key="5">
    <source>
        <dbReference type="HAMAP-Rule" id="MF_00601"/>
    </source>
</evidence>
<evidence type="ECO:0000256" key="3">
    <source>
        <dbReference type="ARBA" id="ARBA00023285"/>
    </source>
</evidence>
<feature type="binding site" evidence="5">
    <location>
        <position position="219"/>
    </location>
    <ligand>
        <name>adenosylcob(III)alamin</name>
        <dbReference type="ChEBI" id="CHEBI:18408"/>
    </ligand>
</feature>
<dbReference type="GO" id="GO:0031471">
    <property type="term" value="C:ethanolamine degradation polyhedral organelle"/>
    <property type="evidence" value="ECO:0007669"/>
    <property type="project" value="UniProtKB-UniRule"/>
</dbReference>
<comment type="caution">
    <text evidence="6">The sequence shown here is derived from an EMBL/GenBank/DDBJ whole genome shotgun (WGS) entry which is preliminary data.</text>
</comment>
<dbReference type="HAMAP" id="MF_00601">
    <property type="entry name" value="EutC"/>
    <property type="match status" value="1"/>
</dbReference>
<dbReference type="Gene3D" id="1.10.30.40">
    <property type="entry name" value="Ethanolamine ammonia-lyase light chain (EutC), N-terminal domain"/>
    <property type="match status" value="1"/>
</dbReference>
<dbReference type="EMBL" id="WMEQ01000021">
    <property type="protein sequence ID" value="MYL35772.1"/>
    <property type="molecule type" value="Genomic_DNA"/>
</dbReference>
<dbReference type="GO" id="GO:0046336">
    <property type="term" value="P:ethanolamine catabolic process"/>
    <property type="evidence" value="ECO:0007669"/>
    <property type="project" value="UniProtKB-UniRule"/>
</dbReference>
<comment type="function">
    <text evidence="5">Catalyzes the deamination of various vicinal amino-alcohols to oxo compounds. Allows this organism to utilize ethanolamine as the sole source of nitrogen and carbon in the presence of external vitamin B12.</text>
</comment>
<protein>
    <recommendedName>
        <fullName evidence="5">Ethanolamine ammonia-lyase small subunit</fullName>
        <shortName evidence="5">EAL small subunit</shortName>
        <ecNumber evidence="5">4.3.1.7</ecNumber>
    </recommendedName>
</protein>
<dbReference type="InterPro" id="IPR009246">
    <property type="entry name" value="EutC"/>
</dbReference>
<dbReference type="InterPro" id="IPR042255">
    <property type="entry name" value="EutC_N"/>
</dbReference>
<feature type="binding site" evidence="5">
    <location>
        <position position="198"/>
    </location>
    <ligand>
        <name>adenosylcob(III)alamin</name>
        <dbReference type="ChEBI" id="CHEBI:18408"/>
    </ligand>
</feature>
<dbReference type="InterPro" id="IPR042251">
    <property type="entry name" value="EutC_C"/>
</dbReference>
<dbReference type="PIRSF" id="PIRSF018982">
    <property type="entry name" value="EutC"/>
    <property type="match status" value="1"/>
</dbReference>
<comment type="catalytic activity">
    <reaction evidence="5">
        <text>ethanolamine = acetaldehyde + NH4(+)</text>
        <dbReference type="Rhea" id="RHEA:15313"/>
        <dbReference type="ChEBI" id="CHEBI:15343"/>
        <dbReference type="ChEBI" id="CHEBI:28938"/>
        <dbReference type="ChEBI" id="CHEBI:57603"/>
        <dbReference type="EC" id="4.3.1.7"/>
    </reaction>
</comment>
<organism evidence="6 7">
    <name type="scientific">Pontibacillus yanchengensis</name>
    <dbReference type="NCBI Taxonomy" id="462910"/>
    <lineage>
        <taxon>Bacteria</taxon>
        <taxon>Bacillati</taxon>
        <taxon>Bacillota</taxon>
        <taxon>Bacilli</taxon>
        <taxon>Bacillales</taxon>
        <taxon>Bacillaceae</taxon>
        <taxon>Pontibacillus</taxon>
    </lineage>
</organism>
<dbReference type="GO" id="GO:0031419">
    <property type="term" value="F:cobalamin binding"/>
    <property type="evidence" value="ECO:0007669"/>
    <property type="project" value="UniProtKB-UniRule"/>
</dbReference>
<keyword evidence="1 5" id="KW-0846">Cobalamin</keyword>
<reference evidence="6 7" key="1">
    <citation type="submission" date="2019-11" db="EMBL/GenBank/DDBJ databases">
        <title>Genome sequences of 17 halophilic strains isolated from different environments.</title>
        <authorList>
            <person name="Furrow R.E."/>
        </authorList>
    </citation>
    <scope>NUCLEOTIDE SEQUENCE [LARGE SCALE GENOMIC DNA]</scope>
    <source>
        <strain evidence="6 7">22514_16_FS</strain>
    </source>
</reference>
<dbReference type="NCBIfam" id="NF003971">
    <property type="entry name" value="PRK05465.1"/>
    <property type="match status" value="1"/>
</dbReference>
<keyword evidence="2 5" id="KW-0456">Lyase</keyword>
<dbReference type="GO" id="GO:0009350">
    <property type="term" value="C:ethanolamine ammonia-lyase complex"/>
    <property type="evidence" value="ECO:0007669"/>
    <property type="project" value="UniProtKB-UniRule"/>
</dbReference>
<evidence type="ECO:0000256" key="4">
    <source>
        <dbReference type="ARBA" id="ARBA00024446"/>
    </source>
</evidence>
<comment type="subcellular location">
    <subcellularLocation>
        <location evidence="5">Bacterial microcompartment</location>
    </subcellularLocation>
</comment>
<gene>
    <name evidence="5 6" type="primary">eutC</name>
    <name evidence="6" type="ORF">GLW05_19550</name>
</gene>
<keyword evidence="4 5" id="KW-1283">Bacterial microcompartment</keyword>
<comment type="subunit">
    <text evidence="5">The basic unit is a heterodimer which dimerizes to form tetramers. The heterotetramers trimerize; 6 large subunits form a core ring with 6 small subunits projecting outwards.</text>
</comment>
<evidence type="ECO:0000256" key="1">
    <source>
        <dbReference type="ARBA" id="ARBA00022628"/>
    </source>
</evidence>
<dbReference type="UniPathway" id="UPA00560"/>
<comment type="cofactor">
    <cofactor evidence="5">
        <name>adenosylcob(III)alamin</name>
        <dbReference type="ChEBI" id="CHEBI:18408"/>
    </cofactor>
    <text evidence="5">Binds between the large and small subunits.</text>
</comment>
<evidence type="ECO:0000313" key="7">
    <source>
        <dbReference type="Proteomes" id="UP000468638"/>
    </source>
</evidence>
<dbReference type="Gene3D" id="3.40.50.11240">
    <property type="entry name" value="Ethanolamine ammonia-lyase light chain (EutC)"/>
    <property type="match status" value="1"/>
</dbReference>
<dbReference type="EC" id="4.3.1.7" evidence="5"/>
<sequence length="289" mass="32653">MNIEEVVKKVIQEIEDNDYQKKYNNRFSNETEEEKNFYYEKRKDSGVLVENPNNREVIEKVQSITPARIGIGRSGTRMKTESYLDFRVDHAEAQDAVFKDVSHELLEGQQLPFLKSQAPSMEEYLMDLEIGRKLDQSSAEWINENCSKQKQVQIIISDGLSSTGIEENIPDLLPALIQGLKVKNITYGDPIFIQRSRVWIQDQVASYVDCDLVISLIGERPGLATAKSISAYFIYQPDETSVEADRTVISNIHQGGIPPVEAGAYLADVLEEALKYKASGVSLSRIKNE</sequence>
<dbReference type="GO" id="GO:0008851">
    <property type="term" value="F:ethanolamine ammonia-lyase activity"/>
    <property type="evidence" value="ECO:0007669"/>
    <property type="project" value="UniProtKB-UniRule"/>
</dbReference>
<dbReference type="OrthoDB" id="114248at2"/>
<dbReference type="AlphaFoldDB" id="A0A6I5A6B8"/>
<dbReference type="Pfam" id="PF05985">
    <property type="entry name" value="EutC"/>
    <property type="match status" value="1"/>
</dbReference>
<dbReference type="GO" id="GO:0006520">
    <property type="term" value="P:amino acid metabolic process"/>
    <property type="evidence" value="ECO:0007669"/>
    <property type="project" value="InterPro"/>
</dbReference>